<evidence type="ECO:0000313" key="3">
    <source>
        <dbReference type="Proteomes" id="UP000094609"/>
    </source>
</evidence>
<dbReference type="AlphaFoldDB" id="A0A1D7TI58"/>
<name>A0A1D7TI58_9BACT</name>
<sequence>MKKFSIALVTLACSLALHAGDVFEGTVVDTLNGGGYTYLQIDDTKKKYWVAVEGTKVEKGTEVRFTEELRAKNFESKSLNRTFDEIVFASNLQYRTQVPEKGNLALINEQVKESPYKQNDTMSVKEAWEKRASLKDKTIAIRGKVVKASPNILGQNWIHIQDGTGEGSDVGRIVFTSKELPKVGDIVTAKGVVSVDKDFGSGYFYKIIVQNATFSK</sequence>
<feature type="signal peptide" evidence="1">
    <location>
        <begin position="1"/>
        <end position="19"/>
    </location>
</feature>
<dbReference type="STRING" id="1193502.SHALO_0908"/>
<accession>A0A1D7TI58</accession>
<keyword evidence="1" id="KW-0732">Signal</keyword>
<dbReference type="EMBL" id="CP017111">
    <property type="protein sequence ID" value="AOO64689.1"/>
    <property type="molecule type" value="Genomic_DNA"/>
</dbReference>
<evidence type="ECO:0000313" key="2">
    <source>
        <dbReference type="EMBL" id="AOO64689.1"/>
    </source>
</evidence>
<organism evidence="2 3">
    <name type="scientific">Sulfurospirillum halorespirans DSM 13726</name>
    <dbReference type="NCBI Taxonomy" id="1193502"/>
    <lineage>
        <taxon>Bacteria</taxon>
        <taxon>Pseudomonadati</taxon>
        <taxon>Campylobacterota</taxon>
        <taxon>Epsilonproteobacteria</taxon>
        <taxon>Campylobacterales</taxon>
        <taxon>Sulfurospirillaceae</taxon>
        <taxon>Sulfurospirillum</taxon>
    </lineage>
</organism>
<feature type="chain" id="PRO_5009099396" evidence="1">
    <location>
        <begin position="20"/>
        <end position="216"/>
    </location>
</feature>
<dbReference type="KEGG" id="shal:SHALO_0908"/>
<gene>
    <name evidence="2" type="ORF">SHALO_0908</name>
</gene>
<dbReference type="PATRIC" id="fig|1193502.14.peg.915"/>
<reference evidence="3" key="1">
    <citation type="submission" date="2016-08" db="EMBL/GenBank/DDBJ databases">
        <title>Complete genome sequence of the organohalide-respiring Epsilonproteobacterium Sulfurospirillum halorespirans.</title>
        <authorList>
            <person name="Goris T."/>
            <person name="Zimmermann J."/>
            <person name="Schenz B."/>
            <person name="Lemos M."/>
            <person name="Hackermueller J."/>
            <person name="Diekert G."/>
        </authorList>
    </citation>
    <scope>NUCLEOTIDE SEQUENCE [LARGE SCALE GENOMIC DNA]</scope>
    <source>
        <strain>DSM 13726</strain>
        <strain evidence="3">PCE-M2</strain>
    </source>
</reference>
<dbReference type="Proteomes" id="UP000094609">
    <property type="component" value="Chromosome"/>
</dbReference>
<keyword evidence="3" id="KW-1185">Reference proteome</keyword>
<protein>
    <submittedName>
        <fullName evidence="2">Nitrite reductase cytochrome c biogenesis protein NrfJ</fullName>
    </submittedName>
</protein>
<evidence type="ECO:0000256" key="1">
    <source>
        <dbReference type="SAM" id="SignalP"/>
    </source>
</evidence>
<dbReference type="RefSeq" id="WP_069477551.1">
    <property type="nucleotide sequence ID" value="NZ_CP017111.1"/>
</dbReference>
<proteinExistence type="predicted"/>